<dbReference type="PANTHER" id="PTHR43364">
    <property type="entry name" value="NADH-SPECIFIC METHYLGLYOXAL REDUCTASE-RELATED"/>
    <property type="match status" value="1"/>
</dbReference>
<evidence type="ECO:0000313" key="4">
    <source>
        <dbReference type="Proteomes" id="UP001208690"/>
    </source>
</evidence>
<organism evidence="3 4">
    <name type="scientific">Roseobacter sinensis</name>
    <dbReference type="NCBI Taxonomy" id="2931391"/>
    <lineage>
        <taxon>Bacteria</taxon>
        <taxon>Pseudomonadati</taxon>
        <taxon>Pseudomonadota</taxon>
        <taxon>Alphaproteobacteria</taxon>
        <taxon>Rhodobacterales</taxon>
        <taxon>Roseobacteraceae</taxon>
        <taxon>Roseobacter</taxon>
    </lineage>
</organism>
<dbReference type="RefSeq" id="WP_263844638.1">
    <property type="nucleotide sequence ID" value="NZ_JALIEB010000008.1"/>
</dbReference>
<dbReference type="EMBL" id="JALIEB010000008">
    <property type="protein sequence ID" value="MCV3272311.1"/>
    <property type="molecule type" value="Genomic_DNA"/>
</dbReference>
<dbReference type="Gene3D" id="3.20.20.100">
    <property type="entry name" value="NADP-dependent oxidoreductase domain"/>
    <property type="match status" value="1"/>
</dbReference>
<dbReference type="SUPFAM" id="SSF51430">
    <property type="entry name" value="NAD(P)-linked oxidoreductase"/>
    <property type="match status" value="1"/>
</dbReference>
<feature type="domain" description="NADP-dependent oxidoreductase" evidence="2">
    <location>
        <begin position="2"/>
        <end position="289"/>
    </location>
</feature>
<gene>
    <name evidence="3" type="ORF">MUB52_12810</name>
</gene>
<dbReference type="Proteomes" id="UP001208690">
    <property type="component" value="Unassembled WGS sequence"/>
</dbReference>
<dbReference type="InterPro" id="IPR050523">
    <property type="entry name" value="AKR_Detox_Biosynth"/>
</dbReference>
<sequence>MEFGGKVSDAEAANVFACARDRGVTMVDTANCYTAGRSEEIVGRLIAPHRGRMLLASKFSVPVAEDMPNTGGTSRYSVIANCEASLRRLGTDHIDIFYIHRPFTETPIEETLRALEDLLSAGKVRAIGASSFASWQLVEAQWCADLRNLTRPTAEQTPYHLLDRRVERELIPAARSCGVGVTVWSPLAGGLLTGKYLKNVDDANRLSADDADWGAKHFSDHATKTVKRLNELATASGHTLTEMSLAWTLRQPGVSSIVLGARSVAQLEQQLAATDVDLADETLNAIDAIVPFGGVTVPYYLDDAFADFRPNKFAW</sequence>
<evidence type="ECO:0000259" key="2">
    <source>
        <dbReference type="Pfam" id="PF00248"/>
    </source>
</evidence>
<name>A0ABT3BFD9_9RHOB</name>
<dbReference type="InterPro" id="IPR020471">
    <property type="entry name" value="AKR"/>
</dbReference>
<reference evidence="3 4" key="1">
    <citation type="submission" date="2022-04" db="EMBL/GenBank/DDBJ databases">
        <title>Roseobacter sp. WL0113 is a bacterium isolated from neritic sediment.</title>
        <authorList>
            <person name="Wang L."/>
            <person name="He W."/>
            <person name="Zhang D.-F."/>
        </authorList>
    </citation>
    <scope>NUCLEOTIDE SEQUENCE [LARGE SCALE GENOMIC DNA]</scope>
    <source>
        <strain evidence="3 4">WL0113</strain>
    </source>
</reference>
<evidence type="ECO:0000313" key="3">
    <source>
        <dbReference type="EMBL" id="MCV3272311.1"/>
    </source>
</evidence>
<dbReference type="Pfam" id="PF00248">
    <property type="entry name" value="Aldo_ket_red"/>
    <property type="match status" value="1"/>
</dbReference>
<proteinExistence type="predicted"/>
<dbReference type="InterPro" id="IPR023210">
    <property type="entry name" value="NADP_OxRdtase_dom"/>
</dbReference>
<dbReference type="PRINTS" id="PR00069">
    <property type="entry name" value="ALDKETRDTASE"/>
</dbReference>
<accession>A0ABT3BFD9</accession>
<evidence type="ECO:0000256" key="1">
    <source>
        <dbReference type="ARBA" id="ARBA00023002"/>
    </source>
</evidence>
<dbReference type="InterPro" id="IPR036812">
    <property type="entry name" value="NAD(P)_OxRdtase_dom_sf"/>
</dbReference>
<comment type="caution">
    <text evidence="3">The sequence shown here is derived from an EMBL/GenBank/DDBJ whole genome shotgun (WGS) entry which is preliminary data.</text>
</comment>
<keyword evidence="4" id="KW-1185">Reference proteome</keyword>
<protein>
    <submittedName>
        <fullName evidence="3">Aldo/keto reductase</fullName>
    </submittedName>
</protein>
<dbReference type="PANTHER" id="PTHR43364:SF4">
    <property type="entry name" value="NAD(P)-LINKED OXIDOREDUCTASE SUPERFAMILY PROTEIN"/>
    <property type="match status" value="1"/>
</dbReference>
<keyword evidence="1" id="KW-0560">Oxidoreductase</keyword>